<keyword evidence="6 8" id="KW-0560">Oxidoreductase</keyword>
<dbReference type="Gene3D" id="3.90.25.10">
    <property type="entry name" value="UDP-galactose 4-epimerase, domain 1"/>
    <property type="match status" value="1"/>
</dbReference>
<keyword evidence="6" id="KW-0521">NADP</keyword>
<evidence type="ECO:0000313" key="9">
    <source>
        <dbReference type="Proteomes" id="UP000807825"/>
    </source>
</evidence>
<protein>
    <recommendedName>
        <fullName evidence="4 6">dTDP-4-dehydrorhamnose reductase</fullName>
        <ecNumber evidence="3 6">1.1.1.133</ecNumber>
    </recommendedName>
</protein>
<dbReference type="Proteomes" id="UP000807825">
    <property type="component" value="Unassembled WGS sequence"/>
</dbReference>
<comment type="caution">
    <text evidence="8">The sequence shown here is derived from an EMBL/GenBank/DDBJ whole genome shotgun (WGS) entry which is preliminary data.</text>
</comment>
<name>A0A9D6Z304_9BACT</name>
<dbReference type="GO" id="GO:0008831">
    <property type="term" value="F:dTDP-4-dehydrorhamnose reductase activity"/>
    <property type="evidence" value="ECO:0007669"/>
    <property type="project" value="UniProtKB-EC"/>
</dbReference>
<evidence type="ECO:0000256" key="6">
    <source>
        <dbReference type="RuleBase" id="RU364082"/>
    </source>
</evidence>
<dbReference type="GO" id="GO:0005829">
    <property type="term" value="C:cytosol"/>
    <property type="evidence" value="ECO:0007669"/>
    <property type="project" value="TreeGrafter"/>
</dbReference>
<feature type="domain" description="RmlD-like substrate binding" evidence="7">
    <location>
        <begin position="5"/>
        <end position="260"/>
    </location>
</feature>
<comment type="similarity">
    <text evidence="2 6">Belongs to the dTDP-4-dehydrorhamnose reductase family.</text>
</comment>
<dbReference type="GO" id="GO:0019305">
    <property type="term" value="P:dTDP-rhamnose biosynthetic process"/>
    <property type="evidence" value="ECO:0007669"/>
    <property type="project" value="TreeGrafter"/>
</dbReference>
<evidence type="ECO:0000256" key="3">
    <source>
        <dbReference type="ARBA" id="ARBA00012929"/>
    </source>
</evidence>
<proteinExistence type="inferred from homology"/>
<evidence type="ECO:0000256" key="2">
    <source>
        <dbReference type="ARBA" id="ARBA00010944"/>
    </source>
</evidence>
<dbReference type="Pfam" id="PF04321">
    <property type="entry name" value="RmlD_sub_bind"/>
    <property type="match status" value="1"/>
</dbReference>
<dbReference type="AlphaFoldDB" id="A0A9D6Z304"/>
<dbReference type="InterPro" id="IPR005913">
    <property type="entry name" value="dTDP_dehydrorham_reduct"/>
</dbReference>
<evidence type="ECO:0000259" key="7">
    <source>
        <dbReference type="Pfam" id="PF04321"/>
    </source>
</evidence>
<dbReference type="CDD" id="cd05254">
    <property type="entry name" value="dTDP_HR_like_SDR_e"/>
    <property type="match status" value="1"/>
</dbReference>
<accession>A0A9D6Z304</accession>
<dbReference type="PANTHER" id="PTHR10491:SF4">
    <property type="entry name" value="METHIONINE ADENOSYLTRANSFERASE 2 SUBUNIT BETA"/>
    <property type="match status" value="1"/>
</dbReference>
<dbReference type="NCBIfam" id="TIGR01214">
    <property type="entry name" value="rmlD"/>
    <property type="match status" value="1"/>
</dbReference>
<comment type="pathway">
    <text evidence="1 6">Carbohydrate biosynthesis; dTDP-L-rhamnose biosynthesis.</text>
</comment>
<evidence type="ECO:0000256" key="1">
    <source>
        <dbReference type="ARBA" id="ARBA00004781"/>
    </source>
</evidence>
<comment type="function">
    <text evidence="6">Catalyzes the reduction of dTDP-6-deoxy-L-lyxo-4-hexulose to yield dTDP-L-rhamnose.</text>
</comment>
<dbReference type="EC" id="1.1.1.133" evidence="3 6"/>
<dbReference type="InterPro" id="IPR036291">
    <property type="entry name" value="NAD(P)-bd_dom_sf"/>
</dbReference>
<sequence length="268" mass="29466">MDKPLLLVGYKGMLGTELMRILTESGTWTVPVDVDEMDVTSSEAVIETFANHRPSIVINASAFTDVDGCESKADAAHRVNALGPENLARAAADNGSVLVHVSTDYVFDGTKGIPYKEDDSMNPLGVYGQSKADGEKRVREIIPENHCIVRTQWLYGLHGKNFVDTIMRLAQSNDVLRIVNDQYGSPTYAPDLADALVKLVGMRGRGTFHVTNSGLTTWCDFARRIVERSSRRKVVVESMSTEELQRPAPRPLYGSIKVAKPSLKPFPA</sequence>
<dbReference type="SUPFAM" id="SSF51735">
    <property type="entry name" value="NAD(P)-binding Rossmann-fold domains"/>
    <property type="match status" value="1"/>
</dbReference>
<evidence type="ECO:0000313" key="8">
    <source>
        <dbReference type="EMBL" id="MBI5249330.1"/>
    </source>
</evidence>
<evidence type="ECO:0000256" key="4">
    <source>
        <dbReference type="ARBA" id="ARBA00017099"/>
    </source>
</evidence>
<dbReference type="InterPro" id="IPR029903">
    <property type="entry name" value="RmlD-like-bd"/>
</dbReference>
<dbReference type="Gene3D" id="3.40.50.720">
    <property type="entry name" value="NAD(P)-binding Rossmann-like Domain"/>
    <property type="match status" value="1"/>
</dbReference>
<dbReference type="EMBL" id="JACRDE010000207">
    <property type="protein sequence ID" value="MBI5249330.1"/>
    <property type="molecule type" value="Genomic_DNA"/>
</dbReference>
<evidence type="ECO:0000256" key="5">
    <source>
        <dbReference type="ARBA" id="ARBA00048200"/>
    </source>
</evidence>
<comment type="catalytic activity">
    <reaction evidence="5">
        <text>dTDP-beta-L-rhamnose + NADP(+) = dTDP-4-dehydro-beta-L-rhamnose + NADPH + H(+)</text>
        <dbReference type="Rhea" id="RHEA:21796"/>
        <dbReference type="ChEBI" id="CHEBI:15378"/>
        <dbReference type="ChEBI" id="CHEBI:57510"/>
        <dbReference type="ChEBI" id="CHEBI:57783"/>
        <dbReference type="ChEBI" id="CHEBI:58349"/>
        <dbReference type="ChEBI" id="CHEBI:62830"/>
        <dbReference type="EC" id="1.1.1.133"/>
    </reaction>
</comment>
<reference evidence="8" key="1">
    <citation type="submission" date="2020-07" db="EMBL/GenBank/DDBJ databases">
        <title>Huge and variable diversity of episymbiotic CPR bacteria and DPANN archaea in groundwater ecosystems.</title>
        <authorList>
            <person name="He C.Y."/>
            <person name="Keren R."/>
            <person name="Whittaker M."/>
            <person name="Farag I.F."/>
            <person name="Doudna J."/>
            <person name="Cate J.H.D."/>
            <person name="Banfield J.F."/>
        </authorList>
    </citation>
    <scope>NUCLEOTIDE SEQUENCE</scope>
    <source>
        <strain evidence="8">NC_groundwater_1664_Pr3_B-0.1um_52_9</strain>
    </source>
</reference>
<gene>
    <name evidence="8" type="primary">rfbD</name>
    <name evidence="8" type="ORF">HY912_07530</name>
</gene>
<dbReference type="PANTHER" id="PTHR10491">
    <property type="entry name" value="DTDP-4-DEHYDRORHAMNOSE REDUCTASE"/>
    <property type="match status" value="1"/>
</dbReference>
<organism evidence="8 9">
    <name type="scientific">Desulfomonile tiedjei</name>
    <dbReference type="NCBI Taxonomy" id="2358"/>
    <lineage>
        <taxon>Bacteria</taxon>
        <taxon>Pseudomonadati</taxon>
        <taxon>Thermodesulfobacteriota</taxon>
        <taxon>Desulfomonilia</taxon>
        <taxon>Desulfomonilales</taxon>
        <taxon>Desulfomonilaceae</taxon>
        <taxon>Desulfomonile</taxon>
    </lineage>
</organism>